<dbReference type="Proteomes" id="UP000663637">
    <property type="component" value="Chromosome"/>
</dbReference>
<organism evidence="1 2">
    <name type="scientific">Tsuneonella flava</name>
    <dbReference type="NCBI Taxonomy" id="2055955"/>
    <lineage>
        <taxon>Bacteria</taxon>
        <taxon>Pseudomonadati</taxon>
        <taxon>Pseudomonadota</taxon>
        <taxon>Alphaproteobacteria</taxon>
        <taxon>Sphingomonadales</taxon>
        <taxon>Erythrobacteraceae</taxon>
        <taxon>Tsuneonella</taxon>
    </lineage>
</organism>
<evidence type="ECO:0000313" key="1">
    <source>
        <dbReference type="EMBL" id="QSB43415.1"/>
    </source>
</evidence>
<accession>A0ABX7K5A7</accession>
<gene>
    <name evidence="1" type="ORF">IDJ81_08360</name>
</gene>
<name>A0ABX7K5A7_9SPHN</name>
<dbReference type="EMBL" id="CP061510">
    <property type="protein sequence ID" value="QSB43415.1"/>
    <property type="molecule type" value="Genomic_DNA"/>
</dbReference>
<reference evidence="1 2" key="1">
    <citation type="submission" date="2020-09" db="EMBL/GenBank/DDBJ databases">
        <title>Complete genome sequence of altererythrobacter flavus SS-21NJ, isolated from Dongying oil sludge in Shandong province.</title>
        <authorList>
            <person name="Sun S."/>
            <person name="Zhang Z."/>
        </authorList>
    </citation>
    <scope>NUCLEOTIDE SEQUENCE [LARGE SCALE GENOMIC DNA]</scope>
    <source>
        <strain evidence="1 2">SS-21NJ</strain>
    </source>
</reference>
<keyword evidence="2" id="KW-1185">Reference proteome</keyword>
<evidence type="ECO:0000313" key="2">
    <source>
        <dbReference type="Proteomes" id="UP000663637"/>
    </source>
</evidence>
<proteinExistence type="predicted"/>
<protein>
    <submittedName>
        <fullName evidence="1">Uncharacterized protein</fullName>
    </submittedName>
</protein>
<dbReference type="RefSeq" id="WP_205440810.1">
    <property type="nucleotide sequence ID" value="NZ_CP061510.1"/>
</dbReference>
<sequence>MSASLQFPDGNLVNYNRDELNRLDYAALNAGGYLFSTQYKADDSLSALYRLVTSTAA</sequence>